<evidence type="ECO:0000313" key="2">
    <source>
        <dbReference type="Proteomes" id="UP000034846"/>
    </source>
</evidence>
<sequence length="186" mass="20215">MFFVPGSTATSDLDVDRERLVEAVDPELAAEDLTEAVAVAGAEDARDERRCLEDPVRESAHVVDSTSPRATADEQRALGGGEVALAVDGDHVDGHGVVERRTDRAVEATSHMRLVLGPVEARIGGPITCERFVDVARDVIAGHWKASRWSGGMSVPERVTSRNCNKASPKLRFCQRKILTCPLCRR</sequence>
<dbReference type="EMBL" id="LCRD01000048">
    <property type="protein sequence ID" value="KKW29347.1"/>
    <property type="molecule type" value="Genomic_DNA"/>
</dbReference>
<accession>A0A0G1ZMM1</accession>
<dbReference type="AlphaFoldDB" id="A0A0G1ZMM1"/>
<protein>
    <submittedName>
        <fullName evidence="1">Uncharacterized protein</fullName>
    </submittedName>
</protein>
<dbReference type="Proteomes" id="UP000034846">
    <property type="component" value="Unassembled WGS sequence"/>
</dbReference>
<organism evidence="1 2">
    <name type="scientific">Candidatus Uhrbacteria bacterium GW2011_GWD2_52_7</name>
    <dbReference type="NCBI Taxonomy" id="1618989"/>
    <lineage>
        <taxon>Bacteria</taxon>
        <taxon>Candidatus Uhriibacteriota</taxon>
    </lineage>
</organism>
<name>A0A0G1ZMM1_9BACT</name>
<proteinExistence type="predicted"/>
<comment type="caution">
    <text evidence="1">The sequence shown here is derived from an EMBL/GenBank/DDBJ whole genome shotgun (WGS) entry which is preliminary data.</text>
</comment>
<reference evidence="1 2" key="1">
    <citation type="journal article" date="2015" name="Nature">
        <title>rRNA introns, odd ribosomes, and small enigmatic genomes across a large radiation of phyla.</title>
        <authorList>
            <person name="Brown C.T."/>
            <person name="Hug L.A."/>
            <person name="Thomas B.C."/>
            <person name="Sharon I."/>
            <person name="Castelle C.J."/>
            <person name="Singh A."/>
            <person name="Wilkins M.J."/>
            <person name="Williams K.H."/>
            <person name="Banfield J.F."/>
        </authorList>
    </citation>
    <scope>NUCLEOTIDE SEQUENCE [LARGE SCALE GENOMIC DNA]</scope>
</reference>
<evidence type="ECO:0000313" key="1">
    <source>
        <dbReference type="EMBL" id="KKW29347.1"/>
    </source>
</evidence>
<gene>
    <name evidence="1" type="ORF">UY72_C0048G0009</name>
</gene>